<dbReference type="InterPro" id="IPR008555">
    <property type="entry name" value="SIKE"/>
</dbReference>
<dbReference type="Pfam" id="PF05769">
    <property type="entry name" value="SIKE"/>
    <property type="match status" value="1"/>
</dbReference>
<evidence type="ECO:0000313" key="5">
    <source>
        <dbReference type="EMBL" id="OCF35598.1"/>
    </source>
</evidence>
<accession>A0A1B9GX36</accession>
<keyword evidence="6" id="KW-1185">Reference proteome</keyword>
<evidence type="ECO:0000256" key="1">
    <source>
        <dbReference type="ARBA" id="ARBA00005537"/>
    </source>
</evidence>
<feature type="region of interest" description="Disordered" evidence="4">
    <location>
        <begin position="185"/>
        <end position="263"/>
    </location>
</feature>
<dbReference type="AlphaFoldDB" id="A0A1B9GX36"/>
<sequence>MVEVDVNELSRLWALIGDLSEQLANNRALIIQLKSRSENVKGQAAHVGTGFPLRRFNLDISNEQFQSELEAFSSHLVSENQQLQHENKQLNALLKEYEQTLETVMGKFRGIAHASQQHDLSLHSYYTSLLQTLQTAHSSAQLHDSTSLSTLLTRLSTLLRSALRSMGGEETDHEIRDQLPGLINSLHDFTNASGSRSGPNQGTIPTRGAPQQQPRPTSPPSPTQSARSAKSTASNNGVGKPFPKAPNRPVHFPGFVPGSSGGYAGTEGQADWALEREMEIMRLEEENNALREMLSIAQENQAGLPGGAGLGDEDGDGDGKDKGVDSPSGERSRKSSLTIAELEADAAKDDRIREMDQGLQRAGFGPGATDRNDDHTRVGLRPGSPDADKQQEEWEEDSAAVPPDGLDGAKRDRESVLGFDTDGMPPPPEEAIVDEPDAEAMDPNGE</sequence>
<dbReference type="OrthoDB" id="21214at2759"/>
<feature type="compositionally biased region" description="Polar residues" evidence="4">
    <location>
        <begin position="187"/>
        <end position="204"/>
    </location>
</feature>
<comment type="similarity">
    <text evidence="1">Belongs to the SIKE family.</text>
</comment>
<feature type="coiled-coil region" evidence="3">
    <location>
        <begin position="76"/>
        <end position="107"/>
    </location>
</feature>
<gene>
    <name evidence="5" type="ORF">I316_02653</name>
</gene>
<feature type="compositionally biased region" description="Basic and acidic residues" evidence="4">
    <location>
        <begin position="317"/>
        <end position="333"/>
    </location>
</feature>
<dbReference type="STRING" id="1296120.A0A1B9GX36"/>
<evidence type="ECO:0000256" key="3">
    <source>
        <dbReference type="SAM" id="Coils"/>
    </source>
</evidence>
<protein>
    <submittedName>
        <fullName evidence="5">Uncharacterized protein</fullName>
    </submittedName>
</protein>
<evidence type="ECO:0000313" key="6">
    <source>
        <dbReference type="Proteomes" id="UP000092666"/>
    </source>
</evidence>
<name>A0A1B9GX36_9TREE</name>
<feature type="coiled-coil region" evidence="3">
    <location>
        <begin position="273"/>
        <end position="300"/>
    </location>
</feature>
<feature type="region of interest" description="Disordered" evidence="4">
    <location>
        <begin position="302"/>
        <end position="446"/>
    </location>
</feature>
<proteinExistence type="inferred from homology"/>
<evidence type="ECO:0000256" key="4">
    <source>
        <dbReference type="SAM" id="MobiDB-lite"/>
    </source>
</evidence>
<feature type="compositionally biased region" description="Basic and acidic residues" evidence="4">
    <location>
        <begin position="345"/>
        <end position="356"/>
    </location>
</feature>
<dbReference type="PANTHER" id="PTHR39472:SF1">
    <property type="entry name" value="EXPRESSED PROTEIN"/>
    <property type="match status" value="1"/>
</dbReference>
<reference evidence="6" key="2">
    <citation type="submission" date="2013-12" db="EMBL/GenBank/DDBJ databases">
        <title>Evolution of pathogenesis and genome organization in the Tremellales.</title>
        <authorList>
            <person name="Cuomo C."/>
            <person name="Litvintseva A."/>
            <person name="Heitman J."/>
            <person name="Chen Y."/>
            <person name="Sun S."/>
            <person name="Springer D."/>
            <person name="Dromer F."/>
            <person name="Young S."/>
            <person name="Zeng Q."/>
            <person name="Chapman S."/>
            <person name="Gujja S."/>
            <person name="Saif S."/>
            <person name="Birren B."/>
        </authorList>
    </citation>
    <scope>NUCLEOTIDE SEQUENCE [LARGE SCALE GENOMIC DNA]</scope>
    <source>
        <strain evidence="6">BCC8398</strain>
    </source>
</reference>
<dbReference type="Proteomes" id="UP000092666">
    <property type="component" value="Unassembled WGS sequence"/>
</dbReference>
<keyword evidence="2 3" id="KW-0175">Coiled coil</keyword>
<evidence type="ECO:0000256" key="2">
    <source>
        <dbReference type="ARBA" id="ARBA00023054"/>
    </source>
</evidence>
<reference evidence="5 6" key="1">
    <citation type="submission" date="2013-07" db="EMBL/GenBank/DDBJ databases">
        <title>The Genome Sequence of Cryptococcus heveanensis BCC8398.</title>
        <authorList>
            <consortium name="The Broad Institute Genome Sequencing Platform"/>
            <person name="Cuomo C."/>
            <person name="Litvintseva A."/>
            <person name="Chen Y."/>
            <person name="Heitman J."/>
            <person name="Sun S."/>
            <person name="Springer D."/>
            <person name="Dromer F."/>
            <person name="Young S.K."/>
            <person name="Zeng Q."/>
            <person name="Gargeya S."/>
            <person name="Fitzgerald M."/>
            <person name="Abouelleil A."/>
            <person name="Alvarado L."/>
            <person name="Berlin A.M."/>
            <person name="Chapman S.B."/>
            <person name="Dewar J."/>
            <person name="Goldberg J."/>
            <person name="Griggs A."/>
            <person name="Gujja S."/>
            <person name="Hansen M."/>
            <person name="Howarth C."/>
            <person name="Imamovic A."/>
            <person name="Larimer J."/>
            <person name="McCowan C."/>
            <person name="Murphy C."/>
            <person name="Pearson M."/>
            <person name="Priest M."/>
            <person name="Roberts A."/>
            <person name="Saif S."/>
            <person name="Shea T."/>
            <person name="Sykes S."/>
            <person name="Wortman J."/>
            <person name="Nusbaum C."/>
            <person name="Birren B."/>
        </authorList>
    </citation>
    <scope>NUCLEOTIDE SEQUENCE [LARGE SCALE GENOMIC DNA]</scope>
    <source>
        <strain evidence="5 6">BCC8398</strain>
    </source>
</reference>
<feature type="compositionally biased region" description="Acidic residues" evidence="4">
    <location>
        <begin position="431"/>
        <end position="446"/>
    </location>
</feature>
<dbReference type="EMBL" id="KI669498">
    <property type="protein sequence ID" value="OCF35598.1"/>
    <property type="molecule type" value="Genomic_DNA"/>
</dbReference>
<organism evidence="5 6">
    <name type="scientific">Kwoniella heveanensis BCC8398</name>
    <dbReference type="NCBI Taxonomy" id="1296120"/>
    <lineage>
        <taxon>Eukaryota</taxon>
        <taxon>Fungi</taxon>
        <taxon>Dikarya</taxon>
        <taxon>Basidiomycota</taxon>
        <taxon>Agaricomycotina</taxon>
        <taxon>Tremellomycetes</taxon>
        <taxon>Tremellales</taxon>
        <taxon>Cryptococcaceae</taxon>
        <taxon>Kwoniella</taxon>
    </lineage>
</organism>
<dbReference type="PANTHER" id="PTHR39472">
    <property type="entry name" value="EXPRESSED PROTEIN"/>
    <property type="match status" value="1"/>
</dbReference>